<comment type="caution">
    <text evidence="6">The sequence shown here is derived from an EMBL/GenBank/DDBJ whole genome shotgun (WGS) entry which is preliminary data.</text>
</comment>
<dbReference type="GO" id="GO:0032259">
    <property type="term" value="P:methylation"/>
    <property type="evidence" value="ECO:0007669"/>
    <property type="project" value="UniProtKB-KW"/>
</dbReference>
<evidence type="ECO:0000313" key="6">
    <source>
        <dbReference type="EMBL" id="TDP51957.1"/>
    </source>
</evidence>
<reference evidence="6 7" key="1">
    <citation type="submission" date="2019-03" db="EMBL/GenBank/DDBJ databases">
        <title>Genomic Encyclopedia of Type Strains, Phase IV (KMG-IV): sequencing the most valuable type-strain genomes for metagenomic binning, comparative biology and taxonomic classification.</title>
        <authorList>
            <person name="Goeker M."/>
        </authorList>
    </citation>
    <scope>NUCLEOTIDE SEQUENCE [LARGE SCALE GENOMIC DNA]</scope>
    <source>
        <strain evidence="6 7">DSM 28287</strain>
    </source>
</reference>
<evidence type="ECO:0000256" key="3">
    <source>
        <dbReference type="ARBA" id="ARBA00022679"/>
    </source>
</evidence>
<dbReference type="Proteomes" id="UP000295500">
    <property type="component" value="Unassembled WGS sequence"/>
</dbReference>
<dbReference type="NCBIfam" id="TIGR00312">
    <property type="entry name" value="cbiD"/>
    <property type="match status" value="1"/>
</dbReference>
<proteinExistence type="inferred from homology"/>
<dbReference type="Gene3D" id="3.30.2110.10">
    <property type="entry name" value="CbiD-like"/>
    <property type="match status" value="1"/>
</dbReference>
<dbReference type="Pfam" id="PF01888">
    <property type="entry name" value="CbiD"/>
    <property type="match status" value="1"/>
</dbReference>
<dbReference type="UniPathway" id="UPA00148">
    <property type="reaction ID" value="UER00227"/>
</dbReference>
<keyword evidence="2 5" id="KW-0489">Methyltransferase</keyword>
<dbReference type="AlphaFoldDB" id="A0A4R6PYB3"/>
<keyword evidence="4 5" id="KW-0949">S-adenosyl-L-methionine</keyword>
<evidence type="ECO:0000256" key="1">
    <source>
        <dbReference type="ARBA" id="ARBA00022573"/>
    </source>
</evidence>
<comment type="pathway">
    <text evidence="5">Cofactor biosynthesis; adenosylcobalamin biosynthesis; cob(II)yrinate a,c-diamide from sirohydrochlorin (anaerobic route): step 6/10.</text>
</comment>
<accession>A0A4R6PYB3</accession>
<keyword evidence="3 5" id="KW-0808">Transferase</keyword>
<dbReference type="PIRSF" id="PIRSF026782">
    <property type="entry name" value="CbiD"/>
    <property type="match status" value="1"/>
</dbReference>
<evidence type="ECO:0000256" key="5">
    <source>
        <dbReference type="HAMAP-Rule" id="MF_00787"/>
    </source>
</evidence>
<dbReference type="RefSeq" id="WP_133528871.1">
    <property type="nucleotide sequence ID" value="NZ_CALCQM010000096.1"/>
</dbReference>
<dbReference type="GO" id="GO:0019251">
    <property type="term" value="P:anaerobic cobalamin biosynthetic process"/>
    <property type="evidence" value="ECO:0007669"/>
    <property type="project" value="UniProtKB-UniRule"/>
</dbReference>
<sequence length="379" mass="41025">MNKDTIVKNGKELRCGYTTGSCAAAAASAAVEMLLTGKTVNQAFVRLPGGESATFDIEDTAVTGKDAFCSVTKDGGDDPDITSGLKICARVTFVPEKKVEILGGRGVGRVTAKGLQCKVGEPAINPMPRQMIVDSIERVKKSHDFSGGLAVEISVPRGEEAAQKTFNPRLGIVGGISILGTTGIVEPMSEKALVDTIKISIDKRYAENPESILISPGNYGRKYCMEELELDIDKSVQISNYVGEALDYIKYKGFKEILLVGHMGKLVKLAAGVMNTHSAYADCRMETIGVHCACLGANPETVEAILGCITTDEAFDIIKDKPYYGAVKERLIAKVMDHLNFRLKNQVKIEVLMFSTGRDHIIKSSGAEEFINKFTEEEK</sequence>
<keyword evidence="7" id="KW-1185">Reference proteome</keyword>
<dbReference type="InterPro" id="IPR036074">
    <property type="entry name" value="CbiD_sf"/>
</dbReference>
<comment type="similarity">
    <text evidence="5">Belongs to the CbiD family.</text>
</comment>
<dbReference type="GO" id="GO:0043780">
    <property type="term" value="F:cobalt-precorrin-5B C1-methyltransferase activity"/>
    <property type="evidence" value="ECO:0007669"/>
    <property type="project" value="RHEA"/>
</dbReference>
<gene>
    <name evidence="5" type="primary">cbiD</name>
    <name evidence="6" type="ORF">EV211_12815</name>
</gene>
<dbReference type="EC" id="2.1.1.195" evidence="5"/>
<keyword evidence="1 5" id="KW-0169">Cobalamin biosynthesis</keyword>
<name>A0A4R6PYB3_9FIRM</name>
<comment type="catalytic activity">
    <reaction evidence="5">
        <text>Co-precorrin-5B + S-adenosyl-L-methionine = Co-precorrin-6A + S-adenosyl-L-homocysteine</text>
        <dbReference type="Rhea" id="RHEA:26285"/>
        <dbReference type="ChEBI" id="CHEBI:57856"/>
        <dbReference type="ChEBI" id="CHEBI:59789"/>
        <dbReference type="ChEBI" id="CHEBI:60063"/>
        <dbReference type="ChEBI" id="CHEBI:60064"/>
        <dbReference type="EC" id="2.1.1.195"/>
    </reaction>
</comment>
<dbReference type="InterPro" id="IPR002748">
    <property type="entry name" value="CbiD"/>
</dbReference>
<dbReference type="SUPFAM" id="SSF111342">
    <property type="entry name" value="CbiD-like"/>
    <property type="match status" value="1"/>
</dbReference>
<dbReference type="PANTHER" id="PTHR35863">
    <property type="entry name" value="COBALT-PRECORRIN-5B C(1)-METHYLTRANSFERASE"/>
    <property type="match status" value="1"/>
</dbReference>
<organism evidence="6 7">
    <name type="scientific">Aminicella lysinilytica</name>
    <dbReference type="NCBI Taxonomy" id="433323"/>
    <lineage>
        <taxon>Bacteria</taxon>
        <taxon>Bacillati</taxon>
        <taxon>Bacillota</taxon>
        <taxon>Clostridia</taxon>
        <taxon>Peptostreptococcales</taxon>
        <taxon>Anaerovoracaceae</taxon>
        <taxon>Aminicella</taxon>
    </lineage>
</organism>
<comment type="function">
    <text evidence="5">Catalyzes the methylation of C-1 in cobalt-precorrin-5B to form cobalt-precorrin-6A.</text>
</comment>
<dbReference type="EMBL" id="SNXO01000028">
    <property type="protein sequence ID" value="TDP51957.1"/>
    <property type="molecule type" value="Genomic_DNA"/>
</dbReference>
<dbReference type="HAMAP" id="MF_00787">
    <property type="entry name" value="CbiD"/>
    <property type="match status" value="1"/>
</dbReference>
<evidence type="ECO:0000313" key="7">
    <source>
        <dbReference type="Proteomes" id="UP000295500"/>
    </source>
</evidence>
<protein>
    <recommendedName>
        <fullName evidence="5">Cobalt-precorrin-5B C(1)-methyltransferase</fullName>
        <ecNumber evidence="5">2.1.1.195</ecNumber>
    </recommendedName>
    <alternativeName>
        <fullName evidence="5">Cobalt-precorrin-6A synthase</fullName>
    </alternativeName>
</protein>
<evidence type="ECO:0000256" key="2">
    <source>
        <dbReference type="ARBA" id="ARBA00022603"/>
    </source>
</evidence>
<evidence type="ECO:0000256" key="4">
    <source>
        <dbReference type="ARBA" id="ARBA00022691"/>
    </source>
</evidence>
<dbReference type="OrthoDB" id="6439987at2"/>
<dbReference type="PANTHER" id="PTHR35863:SF1">
    <property type="entry name" value="COBALT-PRECORRIN-5B C(1)-METHYLTRANSFERASE"/>
    <property type="match status" value="1"/>
</dbReference>